<evidence type="ECO:0008006" key="4">
    <source>
        <dbReference type="Google" id="ProtNLM"/>
    </source>
</evidence>
<dbReference type="Proteomes" id="UP000214688">
    <property type="component" value="Chromosome"/>
</dbReference>
<gene>
    <name evidence="2" type="ORF">CIG75_03555</name>
</gene>
<keyword evidence="3" id="KW-1185">Reference proteome</keyword>
<feature type="coiled-coil region" evidence="1">
    <location>
        <begin position="1"/>
        <end position="93"/>
    </location>
</feature>
<reference evidence="2 3" key="1">
    <citation type="journal article" date="2015" name="Int. J. Syst. Evol. Microbiol.">
        <title>Tumebacillus algifaecis sp. nov., isolated from decomposing algal scum.</title>
        <authorList>
            <person name="Wu Y.F."/>
            <person name="Zhang B."/>
            <person name="Xing P."/>
            <person name="Wu Q.L."/>
            <person name="Liu S.J."/>
        </authorList>
    </citation>
    <scope>NUCLEOTIDE SEQUENCE [LARGE SCALE GENOMIC DNA]</scope>
    <source>
        <strain evidence="2 3">THMBR28</strain>
    </source>
</reference>
<dbReference type="KEGG" id="tab:CIG75_03555"/>
<proteinExistence type="predicted"/>
<sequence length="160" mass="18454">MDETQKLLRALLENFQQTNAALAALTSRFDTLIVRIDTMEQRLDDKIDSLERRLNDRIDALEQRLDDRIDALEQRLDGRIDALEASLAEVKENMVTKAEFSELKAVMATKTDIALVLETCATKEEVYALDKRFQEAEKRQLLKNAMQDQEIMIIKQKLAL</sequence>
<protein>
    <recommendedName>
        <fullName evidence="4">t-SNARE coiled-coil homology domain-containing protein</fullName>
    </recommendedName>
</protein>
<dbReference type="Gene3D" id="1.20.120.20">
    <property type="entry name" value="Apolipoprotein"/>
    <property type="match status" value="1"/>
</dbReference>
<dbReference type="RefSeq" id="WP_094235414.1">
    <property type="nucleotide sequence ID" value="NZ_CP022657.1"/>
</dbReference>
<accession>A0A223CY38</accession>
<dbReference type="AlphaFoldDB" id="A0A223CY38"/>
<organism evidence="2 3">
    <name type="scientific">Tumebacillus algifaecis</name>
    <dbReference type="NCBI Taxonomy" id="1214604"/>
    <lineage>
        <taxon>Bacteria</taxon>
        <taxon>Bacillati</taxon>
        <taxon>Bacillota</taxon>
        <taxon>Bacilli</taxon>
        <taxon>Bacillales</taxon>
        <taxon>Alicyclobacillaceae</taxon>
        <taxon>Tumebacillus</taxon>
    </lineage>
</organism>
<dbReference type="OrthoDB" id="8781184at2"/>
<evidence type="ECO:0000313" key="2">
    <source>
        <dbReference type="EMBL" id="ASS74155.1"/>
    </source>
</evidence>
<dbReference type="EMBL" id="CP022657">
    <property type="protein sequence ID" value="ASS74155.1"/>
    <property type="molecule type" value="Genomic_DNA"/>
</dbReference>
<name>A0A223CY38_9BACL</name>
<evidence type="ECO:0000256" key="1">
    <source>
        <dbReference type="SAM" id="Coils"/>
    </source>
</evidence>
<keyword evidence="1" id="KW-0175">Coiled coil</keyword>
<dbReference type="SUPFAM" id="SSF58113">
    <property type="entry name" value="Apolipoprotein A-I"/>
    <property type="match status" value="1"/>
</dbReference>
<evidence type="ECO:0000313" key="3">
    <source>
        <dbReference type="Proteomes" id="UP000214688"/>
    </source>
</evidence>